<name>A0AAV5RWW7_MAUHU</name>
<protein>
    <submittedName>
        <fullName evidence="2">Uncharacterized protein</fullName>
    </submittedName>
</protein>
<reference evidence="2 3" key="1">
    <citation type="journal article" date="2023" name="Elife">
        <title>Identification of key yeast species and microbe-microbe interactions impacting larval growth of Drosophila in the wild.</title>
        <authorList>
            <person name="Mure A."/>
            <person name="Sugiura Y."/>
            <person name="Maeda R."/>
            <person name="Honda K."/>
            <person name="Sakurai N."/>
            <person name="Takahashi Y."/>
            <person name="Watada M."/>
            <person name="Katoh T."/>
            <person name="Gotoh A."/>
            <person name="Gotoh Y."/>
            <person name="Taniguchi I."/>
            <person name="Nakamura K."/>
            <person name="Hayashi T."/>
            <person name="Katayama T."/>
            <person name="Uemura T."/>
            <person name="Hattori Y."/>
        </authorList>
    </citation>
    <scope>NUCLEOTIDE SEQUENCE [LARGE SCALE GENOMIC DNA]</scope>
    <source>
        <strain evidence="2 3">KH-74</strain>
    </source>
</reference>
<feature type="compositionally biased region" description="Low complexity" evidence="1">
    <location>
        <begin position="28"/>
        <end position="55"/>
    </location>
</feature>
<feature type="compositionally biased region" description="Low complexity" evidence="1">
    <location>
        <begin position="176"/>
        <end position="199"/>
    </location>
</feature>
<evidence type="ECO:0000256" key="1">
    <source>
        <dbReference type="SAM" id="MobiDB-lite"/>
    </source>
</evidence>
<comment type="caution">
    <text evidence="2">The sequence shown here is derived from an EMBL/GenBank/DDBJ whole genome shotgun (WGS) entry which is preliminary data.</text>
</comment>
<keyword evidence="3" id="KW-1185">Reference proteome</keyword>
<evidence type="ECO:0000313" key="2">
    <source>
        <dbReference type="EMBL" id="GMM56114.1"/>
    </source>
</evidence>
<organism evidence="2 3">
    <name type="scientific">Maudiozyma humilis</name>
    <name type="common">Sour dough yeast</name>
    <name type="synonym">Kazachstania humilis</name>
    <dbReference type="NCBI Taxonomy" id="51915"/>
    <lineage>
        <taxon>Eukaryota</taxon>
        <taxon>Fungi</taxon>
        <taxon>Dikarya</taxon>
        <taxon>Ascomycota</taxon>
        <taxon>Saccharomycotina</taxon>
        <taxon>Saccharomycetes</taxon>
        <taxon>Saccharomycetales</taxon>
        <taxon>Saccharomycetaceae</taxon>
        <taxon>Maudiozyma</taxon>
    </lineage>
</organism>
<evidence type="ECO:0000313" key="3">
    <source>
        <dbReference type="Proteomes" id="UP001377567"/>
    </source>
</evidence>
<dbReference type="Proteomes" id="UP001377567">
    <property type="component" value="Unassembled WGS sequence"/>
</dbReference>
<gene>
    <name evidence="2" type="ORF">DAKH74_027300</name>
</gene>
<dbReference type="AlphaFoldDB" id="A0AAV5RWW7"/>
<dbReference type="EMBL" id="BTGD01000006">
    <property type="protein sequence ID" value="GMM56114.1"/>
    <property type="molecule type" value="Genomic_DNA"/>
</dbReference>
<feature type="region of interest" description="Disordered" evidence="1">
    <location>
        <begin position="25"/>
        <end position="95"/>
    </location>
</feature>
<accession>A0AAV5RWW7</accession>
<sequence>MSSPIRRRSVLAGKNINTNNRTANIFTKGLNNSSGSLGPASSKSGSRSNSGSPLRQQGTPTRRQSPLKKQLSGTPSPLKRPQPSKSFSFFEETQSERIETLRTHITAQLQSLPTDTNKENQDPSQEQGKTQVGLPVKNNTISRSPLRELDTARFPGYLVDPQTHETTLLAAEYTPSSSNNSSTNLAGSSQNSPSEENPSLLNIERHSCINTHTY</sequence>
<proteinExistence type="predicted"/>
<feature type="region of interest" description="Disordered" evidence="1">
    <location>
        <begin position="173"/>
        <end position="214"/>
    </location>
</feature>
<feature type="region of interest" description="Disordered" evidence="1">
    <location>
        <begin position="109"/>
        <end position="144"/>
    </location>
</feature>